<comment type="caution">
    <text evidence="1">The sequence shown here is derived from an EMBL/GenBank/DDBJ whole genome shotgun (WGS) entry which is preliminary data.</text>
</comment>
<sequence>MTRFPPPEDRSRAGQHEETFGAALRAAISKRDLTLDRIRSRLAARGVEISLATLSYWQQGRSRPERPKSLRALRELEAILNLRPNALFDLLDAPKPRGRPLATNGVTGRHLYGEDSPMRRILGGSFERFNEGVLPLTLSETCTVDATRSLRRITTTQVLRAVRDNQDRFLYVHGVDEGDVMPSEIRVRSGTLGEVRIDHEAGFLAAEIHFGRSLARNETAIVEYDTVLGESAIPSRTHEHRFRTPVHAFLLRVRFDPTAPPARCVGYFRPTVPAAAKQRQRLIPDASHTVHTFVPKCTPGVYGMSWRWE</sequence>
<keyword evidence="2" id="KW-1185">Reference proteome</keyword>
<organism evidence="1 2">
    <name type="scientific">Actinokineospora diospyrosa</name>
    <dbReference type="NCBI Taxonomy" id="103728"/>
    <lineage>
        <taxon>Bacteria</taxon>
        <taxon>Bacillati</taxon>
        <taxon>Actinomycetota</taxon>
        <taxon>Actinomycetes</taxon>
        <taxon>Pseudonocardiales</taxon>
        <taxon>Pseudonocardiaceae</taxon>
        <taxon>Actinokineospora</taxon>
    </lineage>
</organism>
<evidence type="ECO:0000313" key="2">
    <source>
        <dbReference type="Proteomes" id="UP001205185"/>
    </source>
</evidence>
<proteinExistence type="predicted"/>
<evidence type="ECO:0000313" key="1">
    <source>
        <dbReference type="EMBL" id="MCP2269977.1"/>
    </source>
</evidence>
<dbReference type="Proteomes" id="UP001205185">
    <property type="component" value="Unassembled WGS sequence"/>
</dbReference>
<protein>
    <recommendedName>
        <fullName evidence="3">XRE family transcriptional regulator</fullName>
    </recommendedName>
</protein>
<dbReference type="RefSeq" id="WP_253886963.1">
    <property type="nucleotide sequence ID" value="NZ_BAAAVB010000013.1"/>
</dbReference>
<evidence type="ECO:0008006" key="3">
    <source>
        <dbReference type="Google" id="ProtNLM"/>
    </source>
</evidence>
<gene>
    <name evidence="1" type="ORF">LV75_002478</name>
</gene>
<reference evidence="1 2" key="1">
    <citation type="submission" date="2022-06" db="EMBL/GenBank/DDBJ databases">
        <title>Genomic Encyclopedia of Archaeal and Bacterial Type Strains, Phase II (KMG-II): from individual species to whole genera.</title>
        <authorList>
            <person name="Goeker M."/>
        </authorList>
    </citation>
    <scope>NUCLEOTIDE SEQUENCE [LARGE SCALE GENOMIC DNA]</scope>
    <source>
        <strain evidence="1 2">DSM 44255</strain>
    </source>
</reference>
<dbReference type="EMBL" id="JAMTCO010000006">
    <property type="protein sequence ID" value="MCP2269977.1"/>
    <property type="molecule type" value="Genomic_DNA"/>
</dbReference>
<name>A0ABT1IBI7_9PSEU</name>
<dbReference type="InterPro" id="IPR001387">
    <property type="entry name" value="Cro/C1-type_HTH"/>
</dbReference>
<accession>A0ABT1IBI7</accession>
<dbReference type="CDD" id="cd00093">
    <property type="entry name" value="HTH_XRE"/>
    <property type="match status" value="1"/>
</dbReference>